<feature type="compositionally biased region" description="Low complexity" evidence="1">
    <location>
        <begin position="347"/>
        <end position="357"/>
    </location>
</feature>
<dbReference type="OrthoDB" id="377737at2157"/>
<proteinExistence type="predicted"/>
<dbReference type="KEGG" id="nvn:NVIE_020230"/>
<evidence type="ECO:0000313" key="2">
    <source>
        <dbReference type="EMBL" id="AIC16280.1"/>
    </source>
</evidence>
<evidence type="ECO:0000256" key="1">
    <source>
        <dbReference type="SAM" id="MobiDB-lite"/>
    </source>
</evidence>
<organism evidence="2 3">
    <name type="scientific">Nitrososphaera viennensis EN76</name>
    <dbReference type="NCBI Taxonomy" id="926571"/>
    <lineage>
        <taxon>Archaea</taxon>
        <taxon>Nitrososphaerota</taxon>
        <taxon>Nitrososphaeria</taxon>
        <taxon>Nitrososphaerales</taxon>
        <taxon>Nitrososphaeraceae</taxon>
        <taxon>Nitrososphaera</taxon>
    </lineage>
</organism>
<protein>
    <submittedName>
        <fullName evidence="2">Uncharacterized protein</fullName>
    </submittedName>
</protein>
<reference evidence="2 3" key="1">
    <citation type="journal article" date="2014" name="Int. J. Syst. Evol. Microbiol.">
        <title>Nitrososphaera viennensis gen. nov., sp. nov., an aerobic and mesophilic, ammonia-oxidizing archaeon from soil and a member of the archaeal phylum Thaumarchaeota.</title>
        <authorList>
            <person name="Stieglmeier M."/>
            <person name="Klingl A."/>
            <person name="Alves R.J."/>
            <person name="Rittmann S.K."/>
            <person name="Melcher M."/>
            <person name="Leisch N."/>
            <person name="Schleper C."/>
        </authorList>
    </citation>
    <scope>NUCLEOTIDE SEQUENCE [LARGE SCALE GENOMIC DNA]</scope>
    <source>
        <strain evidence="2">EN76</strain>
    </source>
</reference>
<dbReference type="Proteomes" id="UP000027093">
    <property type="component" value="Chromosome"/>
</dbReference>
<feature type="region of interest" description="Disordered" evidence="1">
    <location>
        <begin position="347"/>
        <end position="373"/>
    </location>
</feature>
<accession>A0A060HM78</accession>
<keyword evidence="3" id="KW-1185">Reference proteome</keyword>
<dbReference type="HOGENOM" id="CLU_753558_0_0_2"/>
<dbReference type="EMBL" id="CP007536">
    <property type="protein sequence ID" value="AIC16280.1"/>
    <property type="molecule type" value="Genomic_DNA"/>
</dbReference>
<dbReference type="RefSeq" id="WP_075055079.1">
    <property type="nucleotide sequence ID" value="NZ_CP007536.1"/>
</dbReference>
<dbReference type="AlphaFoldDB" id="A0A060HM78"/>
<sequence length="373" mass="40134">MIRELAGALFLFALFFGGFASAHAQSQLPSVSESYSSTGFKIEFPRGWNGTLADGKYPVFSPAAQADTSMSVIVANRLEVKNLIMSGVRIPLGLDGSSGSDGEGEGEEEQQQCQRTLAELAPVNGINVFHTILECTGEQQQRYEITDSYIFFTLTKSIAVGYSAPSRDAYDRYLPDFTNSLKTVRVDEPVNLRSGLEIVLGITKFYKKTIDIQAANNNSSIDMVIGASSNNVNVAFDEPGKRFVIKVNNGQTTTGQGGRLLVPVDKTLRGPYQVHVDGVPAPDPLVIEDTQTKEKLVLVEYGEGARQIVITGAEVVPEFPLQAAGIMLGAVLSASILYQRKKASSSSLSGGQGSYPSTHPCVPTQPDPVFRGK</sequence>
<evidence type="ECO:0000313" key="3">
    <source>
        <dbReference type="Proteomes" id="UP000027093"/>
    </source>
</evidence>
<dbReference type="GeneID" id="74947260"/>
<dbReference type="STRING" id="926571.NVIE_020230"/>
<name>A0A060HM78_9ARCH</name>
<gene>
    <name evidence="2" type="ORF">NVIE_020230</name>
</gene>